<proteinExistence type="predicted"/>
<dbReference type="Proteomes" id="UP001595979">
    <property type="component" value="Unassembled WGS sequence"/>
</dbReference>
<evidence type="ECO:0000313" key="1">
    <source>
        <dbReference type="EMBL" id="MFC5849718.1"/>
    </source>
</evidence>
<dbReference type="PANTHER" id="PTHR47515">
    <property type="entry name" value="LOW CALCIUM RESPONSE LOCUS PROTEIN T"/>
    <property type="match status" value="1"/>
</dbReference>
<reference evidence="2" key="1">
    <citation type="journal article" date="2019" name="Int. J. Syst. Evol. Microbiol.">
        <title>The Global Catalogue of Microorganisms (GCM) 10K type strain sequencing project: providing services to taxonomists for standard genome sequencing and annotation.</title>
        <authorList>
            <consortium name="The Broad Institute Genomics Platform"/>
            <consortium name="The Broad Institute Genome Sequencing Center for Infectious Disease"/>
            <person name="Wu L."/>
            <person name="Ma J."/>
        </authorList>
    </citation>
    <scope>NUCLEOTIDE SEQUENCE [LARGE SCALE GENOMIC DNA]</scope>
    <source>
        <strain evidence="2">CGMCC 1.15053</strain>
    </source>
</reference>
<comment type="caution">
    <text evidence="1">The sequence shown here is derived from an EMBL/GenBank/DDBJ whole genome shotgun (WGS) entry which is preliminary data.</text>
</comment>
<evidence type="ECO:0000313" key="2">
    <source>
        <dbReference type="Proteomes" id="UP001595979"/>
    </source>
</evidence>
<dbReference type="EMBL" id="JBHSOH010000031">
    <property type="protein sequence ID" value="MFC5849718.1"/>
    <property type="molecule type" value="Genomic_DNA"/>
</dbReference>
<sequence length="123" mass="14564">MLKEVVAKVDPHATPQSQAPLKREMVEFMRLGFKVAERRACRQLGFWQSTQRHSRPREGKDRISRARLRLLALEWPRFGYRRLQVLLKKAELTVDHKRVYRIYPAKGSVDGQFWSVTYKLSQP</sequence>
<protein>
    <recommendedName>
        <fullName evidence="3">HTH-like domain-containing protein</fullName>
    </recommendedName>
</protein>
<name>A0ABW1DQ74_9DEIO</name>
<gene>
    <name evidence="1" type="ORF">ACFPQ6_15540</name>
</gene>
<keyword evidence="2" id="KW-1185">Reference proteome</keyword>
<evidence type="ECO:0008006" key="3">
    <source>
        <dbReference type="Google" id="ProtNLM"/>
    </source>
</evidence>
<organism evidence="1 2">
    <name type="scientific">Deinococcus petrolearius</name>
    <dbReference type="NCBI Taxonomy" id="1751295"/>
    <lineage>
        <taxon>Bacteria</taxon>
        <taxon>Thermotogati</taxon>
        <taxon>Deinococcota</taxon>
        <taxon>Deinococci</taxon>
        <taxon>Deinococcales</taxon>
        <taxon>Deinococcaceae</taxon>
        <taxon>Deinococcus</taxon>
    </lineage>
</organism>
<dbReference type="RefSeq" id="WP_380051089.1">
    <property type="nucleotide sequence ID" value="NZ_JBHSOH010000031.1"/>
</dbReference>
<dbReference type="PANTHER" id="PTHR47515:SF1">
    <property type="entry name" value="BLR2054 PROTEIN"/>
    <property type="match status" value="1"/>
</dbReference>
<accession>A0ABW1DQ74</accession>